<protein>
    <submittedName>
        <fullName evidence="1">Uncharacterized protein</fullName>
    </submittedName>
</protein>
<dbReference type="EMBL" id="BAABGA010000107">
    <property type="protein sequence ID" value="GAA4469834.1"/>
    <property type="molecule type" value="Genomic_DNA"/>
</dbReference>
<evidence type="ECO:0000313" key="1">
    <source>
        <dbReference type="EMBL" id="GAA4469834.1"/>
    </source>
</evidence>
<reference evidence="2" key="1">
    <citation type="journal article" date="2019" name="Int. J. Syst. Evol. Microbiol.">
        <title>The Global Catalogue of Microorganisms (GCM) 10K type strain sequencing project: providing services to taxonomists for standard genome sequencing and annotation.</title>
        <authorList>
            <consortium name="The Broad Institute Genomics Platform"/>
            <consortium name="The Broad Institute Genome Sequencing Center for Infectious Disease"/>
            <person name="Wu L."/>
            <person name="Ma J."/>
        </authorList>
    </citation>
    <scope>NUCLEOTIDE SEQUENCE [LARGE SCALE GENOMIC DNA]</scope>
    <source>
        <strain evidence="2">JCM 17759</strain>
    </source>
</reference>
<gene>
    <name evidence="1" type="ORF">GCM10023156_62410</name>
</gene>
<keyword evidence="2" id="KW-1185">Reference proteome</keyword>
<evidence type="ECO:0000313" key="2">
    <source>
        <dbReference type="Proteomes" id="UP001500840"/>
    </source>
</evidence>
<accession>A0ABP8NMP9</accession>
<dbReference type="Proteomes" id="UP001500840">
    <property type="component" value="Unassembled WGS sequence"/>
</dbReference>
<organism evidence="1 2">
    <name type="scientific">Novipirellula rosea</name>
    <dbReference type="NCBI Taxonomy" id="1031540"/>
    <lineage>
        <taxon>Bacteria</taxon>
        <taxon>Pseudomonadati</taxon>
        <taxon>Planctomycetota</taxon>
        <taxon>Planctomycetia</taxon>
        <taxon>Pirellulales</taxon>
        <taxon>Pirellulaceae</taxon>
        <taxon>Novipirellula</taxon>
    </lineage>
</organism>
<comment type="caution">
    <text evidence="1">The sequence shown here is derived from an EMBL/GenBank/DDBJ whole genome shotgun (WGS) entry which is preliminary data.</text>
</comment>
<name>A0ABP8NMP9_9BACT</name>
<proteinExistence type="predicted"/>
<sequence length="249" mass="28572">MKQPRRHMRTKHKYRCEASSPEAVVQLIAASYLRYGYYWYVTGKIPDGKPPEAVDQKLIAKYGIDVSEWQRSKRRKSGLANSHYLRHGQWFILMLTEGHHAIRSPTSAGGEGEQLKDCRRIPIRFAGYSISYRRSGVAQSGGRPVKWHAHVRLDSATYAAMKAHYEAIAVHRTPENLATEFAKITYSRYAPIRRQLLNILRRVNKHRKRQSLATLPYAVLNLHRSSVKVYVDTTTPVDSIQACRKAGDR</sequence>